<keyword evidence="2" id="KW-1185">Reference proteome</keyword>
<name>A0A8K0UHW0_9AGAR</name>
<protein>
    <submittedName>
        <fullName evidence="1">Uncharacterized protein</fullName>
    </submittedName>
</protein>
<gene>
    <name evidence="1" type="ORF">BXZ70DRAFT_493835</name>
</gene>
<accession>A0A8K0UHW0</accession>
<evidence type="ECO:0000313" key="1">
    <source>
        <dbReference type="EMBL" id="KAH8089866.1"/>
    </source>
</evidence>
<comment type="caution">
    <text evidence="1">The sequence shown here is derived from an EMBL/GenBank/DDBJ whole genome shotgun (WGS) entry which is preliminary data.</text>
</comment>
<sequence>MLRTRARSSHPSGSDSRHANRVPFGVCCCRNDKTTDKITLLPERRLEWNTGLLLLLEDVPLLDSTFVQTLFFIPSNSSYVDGFPSSTPLHSRDLRSCPPKPFKPPIESPQSSHQLAVIAFSGCAGRIPNFTVDGLWVASKMSDGAGRSYVGICRNDELEESGLEGIGRISERRFQTCVRPYGEVETTGVCLSLQSHDRFEPMHMVALEKC</sequence>
<dbReference type="EMBL" id="JAEVFJ010000038">
    <property type="protein sequence ID" value="KAH8089866.1"/>
    <property type="molecule type" value="Genomic_DNA"/>
</dbReference>
<organism evidence="1 2">
    <name type="scientific">Cristinia sonorae</name>
    <dbReference type="NCBI Taxonomy" id="1940300"/>
    <lineage>
        <taxon>Eukaryota</taxon>
        <taxon>Fungi</taxon>
        <taxon>Dikarya</taxon>
        <taxon>Basidiomycota</taxon>
        <taxon>Agaricomycotina</taxon>
        <taxon>Agaricomycetes</taxon>
        <taxon>Agaricomycetidae</taxon>
        <taxon>Agaricales</taxon>
        <taxon>Pleurotineae</taxon>
        <taxon>Stephanosporaceae</taxon>
        <taxon>Cristinia</taxon>
    </lineage>
</organism>
<reference evidence="1" key="1">
    <citation type="journal article" date="2021" name="New Phytol.">
        <title>Evolutionary innovations through gain and loss of genes in the ectomycorrhizal Boletales.</title>
        <authorList>
            <person name="Wu G."/>
            <person name="Miyauchi S."/>
            <person name="Morin E."/>
            <person name="Kuo A."/>
            <person name="Drula E."/>
            <person name="Varga T."/>
            <person name="Kohler A."/>
            <person name="Feng B."/>
            <person name="Cao Y."/>
            <person name="Lipzen A."/>
            <person name="Daum C."/>
            <person name="Hundley H."/>
            <person name="Pangilinan J."/>
            <person name="Johnson J."/>
            <person name="Barry K."/>
            <person name="LaButti K."/>
            <person name="Ng V."/>
            <person name="Ahrendt S."/>
            <person name="Min B."/>
            <person name="Choi I.G."/>
            <person name="Park H."/>
            <person name="Plett J.M."/>
            <person name="Magnuson J."/>
            <person name="Spatafora J.W."/>
            <person name="Nagy L.G."/>
            <person name="Henrissat B."/>
            <person name="Grigoriev I.V."/>
            <person name="Yang Z.L."/>
            <person name="Xu J."/>
            <person name="Martin F.M."/>
        </authorList>
    </citation>
    <scope>NUCLEOTIDE SEQUENCE</scope>
    <source>
        <strain evidence="1">KKN 215</strain>
    </source>
</reference>
<dbReference type="AlphaFoldDB" id="A0A8K0UHW0"/>
<evidence type="ECO:0000313" key="2">
    <source>
        <dbReference type="Proteomes" id="UP000813824"/>
    </source>
</evidence>
<proteinExistence type="predicted"/>
<dbReference type="Proteomes" id="UP000813824">
    <property type="component" value="Unassembled WGS sequence"/>
</dbReference>